<dbReference type="PANTHER" id="PTHR43297">
    <property type="entry name" value="OLIGOPEPTIDE TRANSPORT ATP-BINDING PROTEIN APPD"/>
    <property type="match status" value="1"/>
</dbReference>
<evidence type="ECO:0000256" key="8">
    <source>
        <dbReference type="ARBA" id="ARBA00022840"/>
    </source>
</evidence>
<keyword evidence="4 11" id="KW-0813">Transport</keyword>
<dbReference type="InterPro" id="IPR017871">
    <property type="entry name" value="ABC_transporter-like_CS"/>
</dbReference>
<proteinExistence type="inferred from homology"/>
<evidence type="ECO:0000256" key="3">
    <source>
        <dbReference type="ARBA" id="ARBA00005417"/>
    </source>
</evidence>
<sequence>MSQKPVRSHWIIGTLRSPLGILAAIGLVLLFGLALFAPMIWGEAAAVSDPLNLSKGPSAEHIFGTDAAGRDVFARTLVATRLSVMMAVGAVAIGVSLGVILGSIPALMPRWAGRILVALLNFALAFPALLLAIFLLIVLGQGSFSAVLAVGVAIAPAYARLTHTLTSSVSGREFIDAARILGVSKAGLLFRHILPNIREPLIVNASLSLGGGLIAFAGLSFLGLGIQPPEFDWGRMLNEGLSKIFVNPATALAPGIAVVLAGLVFTVTGEAIARGTGVHRGLGRRMPKLAAAHTRAAVTEPAADSNQDDVVLRVRDLAVTVPAGSTWRKAVDGISFEVRRGEAVGIVGESGSGKSLSCLAVAQLTQYPVDSDAALVEFDGVPIVRDGARPAELSPRRLAKLLGTRMAMVFQDPMSSLNPALKVGAQIAEIGWLHEGLSKAAAHDKAVARLGEVRIPDPERRARQLPHEFSGGMRQRAMIAMGLMGTPALIIADEPTTALDVTVQRDVLALLDEVRSETGAALLLISHDMAVITSVCTRILVMYEGHIVEDIETSELVAGNASHPYTRALLAAVPTMTSPRGEPLATIDEQLRSTFAAGPLEAVR</sequence>
<evidence type="ECO:0000256" key="4">
    <source>
        <dbReference type="ARBA" id="ARBA00022448"/>
    </source>
</evidence>
<evidence type="ECO:0000256" key="1">
    <source>
        <dbReference type="ARBA" id="ARBA00004141"/>
    </source>
</evidence>
<comment type="similarity">
    <text evidence="11">Belongs to the binding-protein-dependent transport system permease family.</text>
</comment>
<dbReference type="GO" id="GO:0005524">
    <property type="term" value="F:ATP binding"/>
    <property type="evidence" value="ECO:0007669"/>
    <property type="project" value="UniProtKB-KW"/>
</dbReference>
<dbReference type="Pfam" id="PF00528">
    <property type="entry name" value="BPD_transp_1"/>
    <property type="match status" value="1"/>
</dbReference>
<dbReference type="InterPro" id="IPR003439">
    <property type="entry name" value="ABC_transporter-like_ATP-bd"/>
</dbReference>
<dbReference type="RefSeq" id="WP_067228750.1">
    <property type="nucleotide sequence ID" value="NZ_CP014145.1"/>
</dbReference>
<keyword evidence="6 11" id="KW-0812">Transmembrane</keyword>
<keyword evidence="8 14" id="KW-0067">ATP-binding</keyword>
<dbReference type="Gene3D" id="3.40.50.300">
    <property type="entry name" value="P-loop containing nucleotide triphosphate hydrolases"/>
    <property type="match status" value="1"/>
</dbReference>
<dbReference type="GO" id="GO:0005886">
    <property type="term" value="C:plasma membrane"/>
    <property type="evidence" value="ECO:0007669"/>
    <property type="project" value="UniProtKB-SubCell"/>
</dbReference>
<dbReference type="SUPFAM" id="SSF161098">
    <property type="entry name" value="MetI-like"/>
    <property type="match status" value="1"/>
</dbReference>
<dbReference type="CDD" id="cd03257">
    <property type="entry name" value="ABC_NikE_OppD_transporters"/>
    <property type="match status" value="1"/>
</dbReference>
<feature type="transmembrane region" description="Helical" evidence="11">
    <location>
        <begin position="21"/>
        <end position="41"/>
    </location>
</feature>
<name>A0A0X8E595_9MICO</name>
<dbReference type="PROSITE" id="PS00211">
    <property type="entry name" value="ABC_TRANSPORTER_1"/>
    <property type="match status" value="1"/>
</dbReference>
<keyword evidence="5" id="KW-1003">Cell membrane</keyword>
<dbReference type="Pfam" id="PF00005">
    <property type="entry name" value="ABC_tran"/>
    <property type="match status" value="1"/>
</dbReference>
<dbReference type="GO" id="GO:0055085">
    <property type="term" value="P:transmembrane transport"/>
    <property type="evidence" value="ECO:0007669"/>
    <property type="project" value="InterPro"/>
</dbReference>
<dbReference type="InterPro" id="IPR050388">
    <property type="entry name" value="ABC_Ni/Peptide_Import"/>
</dbReference>
<dbReference type="PROSITE" id="PS50928">
    <property type="entry name" value="ABC_TM1"/>
    <property type="match status" value="1"/>
</dbReference>
<reference evidence="15" key="2">
    <citation type="submission" date="2016-01" db="EMBL/GenBank/DDBJ databases">
        <title>First complete genome sequence of a species in the genus Microterricola, an extremophilic cold active enzyme producing strain ERGS5:02 isolated from Sikkim Himalaya.</title>
        <authorList>
            <person name="Kumar R."/>
            <person name="Singh D."/>
            <person name="Swarnkar M.K."/>
        </authorList>
    </citation>
    <scope>NUCLEOTIDE SEQUENCE [LARGE SCALE GENOMIC DNA]</scope>
    <source>
        <strain evidence="15">ERGS5:02</strain>
    </source>
</reference>
<dbReference type="SUPFAM" id="SSF52540">
    <property type="entry name" value="P-loop containing nucleoside triphosphate hydrolases"/>
    <property type="match status" value="1"/>
</dbReference>
<evidence type="ECO:0000256" key="2">
    <source>
        <dbReference type="ARBA" id="ARBA00004202"/>
    </source>
</evidence>
<dbReference type="InterPro" id="IPR000515">
    <property type="entry name" value="MetI-like"/>
</dbReference>
<evidence type="ECO:0000313" key="15">
    <source>
        <dbReference type="Proteomes" id="UP000058305"/>
    </source>
</evidence>
<feature type="transmembrane region" description="Helical" evidence="11">
    <location>
        <begin position="116"/>
        <end position="138"/>
    </location>
</feature>
<keyword evidence="15" id="KW-1185">Reference proteome</keyword>
<dbReference type="InterPro" id="IPR003593">
    <property type="entry name" value="AAA+_ATPase"/>
</dbReference>
<dbReference type="InterPro" id="IPR027417">
    <property type="entry name" value="P-loop_NTPase"/>
</dbReference>
<accession>A0A0X8E595</accession>
<keyword evidence="9 11" id="KW-1133">Transmembrane helix</keyword>
<evidence type="ECO:0000256" key="10">
    <source>
        <dbReference type="ARBA" id="ARBA00023136"/>
    </source>
</evidence>
<dbReference type="AlphaFoldDB" id="A0A0X8E595"/>
<feature type="domain" description="ABC transmembrane type-1" evidence="13">
    <location>
        <begin position="80"/>
        <end position="269"/>
    </location>
</feature>
<keyword evidence="10 11" id="KW-0472">Membrane</keyword>
<evidence type="ECO:0000256" key="11">
    <source>
        <dbReference type="RuleBase" id="RU363032"/>
    </source>
</evidence>
<keyword evidence="7" id="KW-0547">Nucleotide-binding</keyword>
<organism evidence="14 15">
    <name type="scientific">Microterricola viridarii</name>
    <dbReference type="NCBI Taxonomy" id="412690"/>
    <lineage>
        <taxon>Bacteria</taxon>
        <taxon>Bacillati</taxon>
        <taxon>Actinomycetota</taxon>
        <taxon>Actinomycetes</taxon>
        <taxon>Micrococcales</taxon>
        <taxon>Microbacteriaceae</taxon>
        <taxon>Microterricola</taxon>
    </lineage>
</organism>
<gene>
    <name evidence="14" type="ORF">AWU67_10750</name>
</gene>
<evidence type="ECO:0000256" key="7">
    <source>
        <dbReference type="ARBA" id="ARBA00022741"/>
    </source>
</evidence>
<comment type="subcellular location">
    <subcellularLocation>
        <location evidence="11">Cell membrane</location>
        <topology evidence="11">Multi-pass membrane protein</topology>
    </subcellularLocation>
    <subcellularLocation>
        <location evidence="2">Cell membrane</location>
        <topology evidence="2">Peripheral membrane protein</topology>
    </subcellularLocation>
    <subcellularLocation>
        <location evidence="1">Membrane</location>
        <topology evidence="1">Multi-pass membrane protein</topology>
    </subcellularLocation>
</comment>
<dbReference type="EMBL" id="CP014145">
    <property type="protein sequence ID" value="AMB59261.1"/>
    <property type="molecule type" value="Genomic_DNA"/>
</dbReference>
<feature type="transmembrane region" description="Helical" evidence="11">
    <location>
        <begin position="201"/>
        <end position="224"/>
    </location>
</feature>
<dbReference type="SMART" id="SM00382">
    <property type="entry name" value="AAA"/>
    <property type="match status" value="1"/>
</dbReference>
<evidence type="ECO:0000259" key="12">
    <source>
        <dbReference type="PROSITE" id="PS50893"/>
    </source>
</evidence>
<dbReference type="InterPro" id="IPR035906">
    <property type="entry name" value="MetI-like_sf"/>
</dbReference>
<comment type="similarity">
    <text evidence="3">Belongs to the ABC transporter superfamily.</text>
</comment>
<dbReference type="KEGG" id="mvd:AWU67_10750"/>
<feature type="transmembrane region" description="Helical" evidence="11">
    <location>
        <begin position="82"/>
        <end position="104"/>
    </location>
</feature>
<dbReference type="Proteomes" id="UP000058305">
    <property type="component" value="Chromosome"/>
</dbReference>
<evidence type="ECO:0000256" key="5">
    <source>
        <dbReference type="ARBA" id="ARBA00022475"/>
    </source>
</evidence>
<reference evidence="14 15" key="1">
    <citation type="journal article" date="2016" name="J. Biotechnol.">
        <title>First complete genome sequence of a species in the genus Microterricola, an extremophilic cold active enzyme producing bacterial strain ERGS5:02 isolated from Sikkim Himalaya.</title>
        <authorList>
            <person name="Himanshu"/>
            <person name="Swarnkar M.K."/>
            <person name="Singh D."/>
            <person name="Kumar R."/>
        </authorList>
    </citation>
    <scope>NUCLEOTIDE SEQUENCE [LARGE SCALE GENOMIC DNA]</scope>
    <source>
        <strain evidence="14 15">ERGS5:02</strain>
    </source>
</reference>
<dbReference type="PANTHER" id="PTHR43297:SF2">
    <property type="entry name" value="DIPEPTIDE TRANSPORT ATP-BINDING PROTEIN DPPD"/>
    <property type="match status" value="1"/>
</dbReference>
<feature type="transmembrane region" description="Helical" evidence="11">
    <location>
        <begin position="244"/>
        <end position="265"/>
    </location>
</feature>
<feature type="domain" description="ABC transporter" evidence="12">
    <location>
        <begin position="312"/>
        <end position="569"/>
    </location>
</feature>
<evidence type="ECO:0000256" key="9">
    <source>
        <dbReference type="ARBA" id="ARBA00022989"/>
    </source>
</evidence>
<evidence type="ECO:0000313" key="14">
    <source>
        <dbReference type="EMBL" id="AMB59261.1"/>
    </source>
</evidence>
<protein>
    <submittedName>
        <fullName evidence="14">Peptide ABC transporter ATP-binding protein</fullName>
    </submittedName>
</protein>
<dbReference type="CDD" id="cd06261">
    <property type="entry name" value="TM_PBP2"/>
    <property type="match status" value="1"/>
</dbReference>
<dbReference type="Gene3D" id="1.10.3720.10">
    <property type="entry name" value="MetI-like"/>
    <property type="match status" value="1"/>
</dbReference>
<dbReference type="PROSITE" id="PS50893">
    <property type="entry name" value="ABC_TRANSPORTER_2"/>
    <property type="match status" value="1"/>
</dbReference>
<evidence type="ECO:0000256" key="6">
    <source>
        <dbReference type="ARBA" id="ARBA00022692"/>
    </source>
</evidence>
<dbReference type="GO" id="GO:0016887">
    <property type="term" value="F:ATP hydrolysis activity"/>
    <property type="evidence" value="ECO:0007669"/>
    <property type="project" value="InterPro"/>
</dbReference>
<evidence type="ECO:0000259" key="13">
    <source>
        <dbReference type="PROSITE" id="PS50928"/>
    </source>
</evidence>